<dbReference type="GeneID" id="28740818"/>
<keyword evidence="3" id="KW-1185">Reference proteome</keyword>
<dbReference type="VEuPathDB" id="FungiDB:AB675_8489"/>
<evidence type="ECO:0000313" key="2">
    <source>
        <dbReference type="EMBL" id="KPI44597.1"/>
    </source>
</evidence>
<organism evidence="2 3">
    <name type="scientific">Cyphellophora attinorum</name>
    <dbReference type="NCBI Taxonomy" id="1664694"/>
    <lineage>
        <taxon>Eukaryota</taxon>
        <taxon>Fungi</taxon>
        <taxon>Dikarya</taxon>
        <taxon>Ascomycota</taxon>
        <taxon>Pezizomycotina</taxon>
        <taxon>Eurotiomycetes</taxon>
        <taxon>Chaetothyriomycetidae</taxon>
        <taxon>Chaetothyriales</taxon>
        <taxon>Cyphellophoraceae</taxon>
        <taxon>Cyphellophora</taxon>
    </lineage>
</organism>
<evidence type="ECO:0000256" key="1">
    <source>
        <dbReference type="SAM" id="MobiDB-lite"/>
    </source>
</evidence>
<gene>
    <name evidence="2" type="ORF">AB675_8489</name>
</gene>
<dbReference type="EMBL" id="LFJN01000003">
    <property type="protein sequence ID" value="KPI44597.1"/>
    <property type="molecule type" value="Genomic_DNA"/>
</dbReference>
<dbReference type="Proteomes" id="UP000038010">
    <property type="component" value="Unassembled WGS sequence"/>
</dbReference>
<name>A0A0N1HA21_9EURO</name>
<protein>
    <submittedName>
        <fullName evidence="2">Uncharacterized protein</fullName>
    </submittedName>
</protein>
<dbReference type="RefSeq" id="XP_018004560.1">
    <property type="nucleotide sequence ID" value="XM_018148938.1"/>
</dbReference>
<sequence>MAQNDAAVRYLNELYQLFVEMGFADAQDISWPPHEDGSLNESMCRTHGLSDSTLDVLRKIPWPKGDGYLPIDETTYAVNWSNEDHVSTTARWPDDGHHGDGIPDDEEIPAGRITVSTFLERPGMIVALDTGTGMLDVYDCDYGHSDVAADTPEQYFGELLKKYKLLEHIPAPRGEMEILTEDLDYRGNVYTRTRTMLLDYGWPTDFRRADFVRDYTEELRESWEHDSRVEQDQIRQELKAEDSNGEIDGLRSPGRIQESRARARAKQADIERGLKFLELHGGSASTKASSSTT</sequence>
<feature type="region of interest" description="Disordered" evidence="1">
    <location>
        <begin position="240"/>
        <end position="264"/>
    </location>
</feature>
<proteinExistence type="predicted"/>
<accession>A0A0N1HA21</accession>
<comment type="caution">
    <text evidence="2">The sequence shown here is derived from an EMBL/GenBank/DDBJ whole genome shotgun (WGS) entry which is preliminary data.</text>
</comment>
<evidence type="ECO:0000313" key="3">
    <source>
        <dbReference type="Proteomes" id="UP000038010"/>
    </source>
</evidence>
<dbReference type="OrthoDB" id="5343383at2759"/>
<dbReference type="AlphaFoldDB" id="A0A0N1HA21"/>
<reference evidence="2 3" key="1">
    <citation type="submission" date="2015-06" db="EMBL/GenBank/DDBJ databases">
        <title>Draft genome of the ant-associated black yeast Phialophora attae CBS 131958.</title>
        <authorList>
            <person name="Moreno L.F."/>
            <person name="Stielow B.J."/>
            <person name="de Hoog S."/>
            <person name="Vicente V.A."/>
            <person name="Weiss V.A."/>
            <person name="de Vries M."/>
            <person name="Cruz L.M."/>
            <person name="Souza E.M."/>
        </authorList>
    </citation>
    <scope>NUCLEOTIDE SEQUENCE [LARGE SCALE GENOMIC DNA]</scope>
    <source>
        <strain evidence="2 3">CBS 131958</strain>
    </source>
</reference>